<evidence type="ECO:0000313" key="9">
    <source>
        <dbReference type="EMBL" id="KAF6427981.1"/>
    </source>
</evidence>
<dbReference type="GO" id="GO:0005737">
    <property type="term" value="C:cytoplasm"/>
    <property type="evidence" value="ECO:0007669"/>
    <property type="project" value="TreeGrafter"/>
</dbReference>
<dbReference type="UniPathway" id="UPA00143"/>
<dbReference type="Gene3D" id="1.20.1280.50">
    <property type="match status" value="1"/>
</dbReference>
<dbReference type="Proteomes" id="UP000593571">
    <property type="component" value="Unassembled WGS sequence"/>
</dbReference>
<sequence length="259" mass="29298">MEEIVIQTDVSSPHLTDSRAGAGPGPERPSAEPSPPRLLAEARLLHAGGGLHAPGLLERRAGRAQVQLRGQILSDQQNPRLIKDLLQDLSSTLCILTRGVGKFMLVGNINVWVCRLETVLMWQQQLQGLEMTQVNHGLTLSDLPLHMLNNILYRFSDGWDIITLGQVTPTLHTLSEDRQLWKRLCQYHFAEKQFCRHLVLSESGHVDWKLMYFVLRKHYPAREQYGDTLHFCRHCSILFWKVGAARARAGSQGPGGWDR</sequence>
<dbReference type="InterPro" id="IPR001810">
    <property type="entry name" value="F-box_dom"/>
</dbReference>
<dbReference type="GO" id="GO:0005634">
    <property type="term" value="C:nucleus"/>
    <property type="evidence" value="ECO:0007669"/>
    <property type="project" value="UniProtKB-SubCell"/>
</dbReference>
<evidence type="ECO:0000256" key="5">
    <source>
        <dbReference type="ARBA" id="ARBA00037710"/>
    </source>
</evidence>
<dbReference type="AlphaFoldDB" id="A0A7J8DY24"/>
<proteinExistence type="predicted"/>
<dbReference type="EMBL" id="JACASE010000011">
    <property type="protein sequence ID" value="KAF6427981.1"/>
    <property type="molecule type" value="Genomic_DNA"/>
</dbReference>
<dbReference type="GO" id="GO:0016567">
    <property type="term" value="P:protein ubiquitination"/>
    <property type="evidence" value="ECO:0007669"/>
    <property type="project" value="UniProtKB-UniPathway"/>
</dbReference>
<evidence type="ECO:0000313" key="10">
    <source>
        <dbReference type="Proteomes" id="UP000593571"/>
    </source>
</evidence>
<name>A0A7J8DY24_ROUAE</name>
<dbReference type="PANTHER" id="PTHR13123:SF8">
    <property type="entry name" value="F-BOX ONLY PROTEIN 25"/>
    <property type="match status" value="1"/>
</dbReference>
<evidence type="ECO:0000256" key="6">
    <source>
        <dbReference type="ARBA" id="ARBA00040054"/>
    </source>
</evidence>
<evidence type="ECO:0000256" key="1">
    <source>
        <dbReference type="ARBA" id="ARBA00004123"/>
    </source>
</evidence>
<evidence type="ECO:0000259" key="8">
    <source>
        <dbReference type="PROSITE" id="PS50181"/>
    </source>
</evidence>
<evidence type="ECO:0000256" key="4">
    <source>
        <dbReference type="ARBA" id="ARBA00023242"/>
    </source>
</evidence>
<comment type="function">
    <text evidence="5">Substrate-recognition component of the SCF (SKP1-CUL1-F-box protein)-type E3 ubiquitin ligase complex. May play a role in accumulation of expanded polyglutamine (polyQ) protein huntingtin (HTT).</text>
</comment>
<comment type="subcellular location">
    <subcellularLocation>
        <location evidence="1">Nucleus</location>
    </subcellularLocation>
</comment>
<dbReference type="PANTHER" id="PTHR13123">
    <property type="entry name" value="LD30288P"/>
    <property type="match status" value="1"/>
</dbReference>
<keyword evidence="3" id="KW-0833">Ubl conjugation pathway</keyword>
<accession>A0A7J8DY24</accession>
<protein>
    <recommendedName>
        <fullName evidence="6">F-box only protein 25</fullName>
    </recommendedName>
</protein>
<dbReference type="CDD" id="cd22099">
    <property type="entry name" value="F-box_FBXO25"/>
    <property type="match status" value="1"/>
</dbReference>
<dbReference type="PROSITE" id="PS50181">
    <property type="entry name" value="FBOX"/>
    <property type="match status" value="1"/>
</dbReference>
<dbReference type="InterPro" id="IPR036047">
    <property type="entry name" value="F-box-like_dom_sf"/>
</dbReference>
<dbReference type="SUPFAM" id="SSF81383">
    <property type="entry name" value="F-box domain"/>
    <property type="match status" value="1"/>
</dbReference>
<keyword evidence="4" id="KW-0539">Nucleus</keyword>
<evidence type="ECO:0000256" key="7">
    <source>
        <dbReference type="SAM" id="MobiDB-lite"/>
    </source>
</evidence>
<reference evidence="9 10" key="1">
    <citation type="journal article" date="2020" name="Nature">
        <title>Six reference-quality genomes reveal evolution of bat adaptations.</title>
        <authorList>
            <person name="Jebb D."/>
            <person name="Huang Z."/>
            <person name="Pippel M."/>
            <person name="Hughes G.M."/>
            <person name="Lavrichenko K."/>
            <person name="Devanna P."/>
            <person name="Winkler S."/>
            <person name="Jermiin L.S."/>
            <person name="Skirmuntt E.C."/>
            <person name="Katzourakis A."/>
            <person name="Burkitt-Gray L."/>
            <person name="Ray D.A."/>
            <person name="Sullivan K.A.M."/>
            <person name="Roscito J.G."/>
            <person name="Kirilenko B.M."/>
            <person name="Davalos L.M."/>
            <person name="Corthals A.P."/>
            <person name="Power M.L."/>
            <person name="Jones G."/>
            <person name="Ransome R.D."/>
            <person name="Dechmann D.K.N."/>
            <person name="Locatelli A.G."/>
            <person name="Puechmaille S.J."/>
            <person name="Fedrigo O."/>
            <person name="Jarvis E.D."/>
            <person name="Hiller M."/>
            <person name="Vernes S.C."/>
            <person name="Myers E.W."/>
            <person name="Teeling E.C."/>
        </authorList>
    </citation>
    <scope>NUCLEOTIDE SEQUENCE [LARGE SCALE GENOMIC DNA]</scope>
    <source>
        <strain evidence="9">MRouAeg1</strain>
        <tissue evidence="9">Muscle</tissue>
    </source>
</reference>
<gene>
    <name evidence="9" type="ORF">HJG63_008436</name>
</gene>
<dbReference type="GO" id="GO:0019005">
    <property type="term" value="C:SCF ubiquitin ligase complex"/>
    <property type="evidence" value="ECO:0007669"/>
    <property type="project" value="TreeGrafter"/>
</dbReference>
<feature type="domain" description="F-box" evidence="8">
    <location>
        <begin position="137"/>
        <end position="184"/>
    </location>
</feature>
<feature type="region of interest" description="Disordered" evidence="7">
    <location>
        <begin position="1"/>
        <end position="35"/>
    </location>
</feature>
<keyword evidence="10" id="KW-1185">Reference proteome</keyword>
<dbReference type="InterPro" id="IPR040394">
    <property type="entry name" value="FBX25/32"/>
</dbReference>
<evidence type="ECO:0000256" key="2">
    <source>
        <dbReference type="ARBA" id="ARBA00004906"/>
    </source>
</evidence>
<comment type="caution">
    <text evidence="9">The sequence shown here is derived from an EMBL/GenBank/DDBJ whole genome shotgun (WGS) entry which is preliminary data.</text>
</comment>
<organism evidence="9 10">
    <name type="scientific">Rousettus aegyptiacus</name>
    <name type="common">Egyptian fruit bat</name>
    <name type="synonym">Pteropus aegyptiacus</name>
    <dbReference type="NCBI Taxonomy" id="9407"/>
    <lineage>
        <taxon>Eukaryota</taxon>
        <taxon>Metazoa</taxon>
        <taxon>Chordata</taxon>
        <taxon>Craniata</taxon>
        <taxon>Vertebrata</taxon>
        <taxon>Euteleostomi</taxon>
        <taxon>Mammalia</taxon>
        <taxon>Eutheria</taxon>
        <taxon>Laurasiatheria</taxon>
        <taxon>Chiroptera</taxon>
        <taxon>Yinpterochiroptera</taxon>
        <taxon>Pteropodoidea</taxon>
        <taxon>Pteropodidae</taxon>
        <taxon>Rousettinae</taxon>
        <taxon>Rousettus</taxon>
    </lineage>
</organism>
<comment type="pathway">
    <text evidence="2">Protein modification; protein ubiquitination.</text>
</comment>
<evidence type="ECO:0000256" key="3">
    <source>
        <dbReference type="ARBA" id="ARBA00022786"/>
    </source>
</evidence>